<name>A0ABR2UUR5_9PEZI</name>
<gene>
    <name evidence="10" type="ORF">SUNI508_08132</name>
</gene>
<feature type="compositionally biased region" description="Basic and acidic residues" evidence="9">
    <location>
        <begin position="422"/>
        <end position="450"/>
    </location>
</feature>
<evidence type="ECO:0000256" key="2">
    <source>
        <dbReference type="ARBA" id="ARBA00009801"/>
    </source>
</evidence>
<feature type="compositionally biased region" description="Low complexity" evidence="9">
    <location>
        <begin position="473"/>
        <end position="486"/>
    </location>
</feature>
<keyword evidence="8" id="KW-0539">Nucleus</keyword>
<dbReference type="InterPro" id="IPR009000">
    <property type="entry name" value="Transl_B-barrel_sf"/>
</dbReference>
<dbReference type="SUPFAM" id="SSF50447">
    <property type="entry name" value="Translation proteins"/>
    <property type="match status" value="1"/>
</dbReference>
<keyword evidence="4" id="KW-0690">Ribosome biogenesis</keyword>
<evidence type="ECO:0000256" key="5">
    <source>
        <dbReference type="ARBA" id="ARBA00022552"/>
    </source>
</evidence>
<feature type="region of interest" description="Disordered" evidence="9">
    <location>
        <begin position="197"/>
        <end position="225"/>
    </location>
</feature>
<dbReference type="InterPro" id="IPR040309">
    <property type="entry name" value="Naf1"/>
</dbReference>
<feature type="compositionally biased region" description="Pro residues" evidence="9">
    <location>
        <begin position="517"/>
        <end position="542"/>
    </location>
</feature>
<feature type="region of interest" description="Disordered" evidence="9">
    <location>
        <begin position="1"/>
        <end position="185"/>
    </location>
</feature>
<keyword evidence="10" id="KW-0687">Ribonucleoprotein</keyword>
<accession>A0ABR2UUR5</accession>
<feature type="compositionally biased region" description="Gly residues" evidence="9">
    <location>
        <begin position="452"/>
        <end position="465"/>
    </location>
</feature>
<feature type="compositionally biased region" description="Acidic residues" evidence="9">
    <location>
        <begin position="343"/>
        <end position="359"/>
    </location>
</feature>
<organism evidence="10 11">
    <name type="scientific">Seiridium unicorne</name>
    <dbReference type="NCBI Taxonomy" id="138068"/>
    <lineage>
        <taxon>Eukaryota</taxon>
        <taxon>Fungi</taxon>
        <taxon>Dikarya</taxon>
        <taxon>Ascomycota</taxon>
        <taxon>Pezizomycotina</taxon>
        <taxon>Sordariomycetes</taxon>
        <taxon>Xylariomycetidae</taxon>
        <taxon>Amphisphaeriales</taxon>
        <taxon>Sporocadaceae</taxon>
        <taxon>Seiridium</taxon>
    </lineage>
</organism>
<feature type="compositionally biased region" description="Polar residues" evidence="9">
    <location>
        <begin position="41"/>
        <end position="53"/>
    </location>
</feature>
<dbReference type="Proteomes" id="UP001408356">
    <property type="component" value="Unassembled WGS sequence"/>
</dbReference>
<comment type="subcellular location">
    <subcellularLocation>
        <location evidence="1">Nucleus</location>
    </subcellularLocation>
</comment>
<evidence type="ECO:0000256" key="1">
    <source>
        <dbReference type="ARBA" id="ARBA00004123"/>
    </source>
</evidence>
<comment type="caution">
    <text evidence="10">The sequence shown here is derived from an EMBL/GenBank/DDBJ whole genome shotgun (WGS) entry which is preliminary data.</text>
</comment>
<keyword evidence="6" id="KW-0597">Phosphoprotein</keyword>
<evidence type="ECO:0000313" key="11">
    <source>
        <dbReference type="Proteomes" id="UP001408356"/>
    </source>
</evidence>
<evidence type="ECO:0000256" key="9">
    <source>
        <dbReference type="SAM" id="MobiDB-lite"/>
    </source>
</evidence>
<feature type="compositionally biased region" description="Low complexity" evidence="9">
    <location>
        <begin position="582"/>
        <end position="593"/>
    </location>
</feature>
<evidence type="ECO:0000313" key="10">
    <source>
        <dbReference type="EMBL" id="KAK9418405.1"/>
    </source>
</evidence>
<sequence>MDPKPGFYIPGLTTLAQSQNPQATPTSTVSAPAPTEDASAAPSNDLNDGSVKSTAQGTTTTEDTQKANTPAIDIAAMDVDQDNTKDAGTSAGNIDNPPSPPSLTQGLEALLGGLDPLPDQTASGTDQTAAHGDQNTEMQDAEQGGGQDNPEWEADSSPYESSSDSSSSDDSDDDDDSDDGKGLMNPDEMARILMEAASDDEGEGKAKGSASGGQLRTKNEVPEEVVPKPDVTITPEMKLHQLGEVEHVVENAILIKAYTSGEYQVLDAGSVLCTEDRTIIAALADLIGSVREPRYMARFTNEEEIKTLGIEVGTKIYYANEHATFVFTEPLKGLKGTDASNLNDEEVNDDEMEFSDDEKEMAYKRELKEKRKARQMAKGGQQGVHLVPASLSYDDEDDGPYRPLSRPSNFGQGAQAFTHGAPESHDGGSYRGGRSDHRGRGRARANDRGGRGNRGNRGNQRGGSGYSQPPRTQGYSQPAQQPQQSFPYPPPPQFGAAQGYPVPPQFFGASGAQAPAPTFPFPSWPQPPQNLPANYVPPPPPQFQQQGQPAQPTNFFNPAMLANLQSQYQGQNQGQNHGGQQPGQWPQHQGGSG</sequence>
<protein>
    <recommendedName>
        <fullName evidence="3">H/ACA ribonucleoprotein complex non-core subunit NAF1</fullName>
    </recommendedName>
</protein>
<evidence type="ECO:0000256" key="7">
    <source>
        <dbReference type="ARBA" id="ARBA00022884"/>
    </source>
</evidence>
<dbReference type="GO" id="GO:1990904">
    <property type="term" value="C:ribonucleoprotein complex"/>
    <property type="evidence" value="ECO:0007669"/>
    <property type="project" value="UniProtKB-KW"/>
</dbReference>
<evidence type="ECO:0000256" key="8">
    <source>
        <dbReference type="ARBA" id="ARBA00023242"/>
    </source>
</evidence>
<dbReference type="PANTHER" id="PTHR31633">
    <property type="entry name" value="H/ACA RIBONUCLEOPROTEIN COMPLEX NON-CORE SUBUNIT NAF1"/>
    <property type="match status" value="1"/>
</dbReference>
<feature type="compositionally biased region" description="Acidic residues" evidence="9">
    <location>
        <begin position="167"/>
        <end position="178"/>
    </location>
</feature>
<keyword evidence="5" id="KW-0698">rRNA processing</keyword>
<evidence type="ECO:0000256" key="4">
    <source>
        <dbReference type="ARBA" id="ARBA00022517"/>
    </source>
</evidence>
<keyword evidence="11" id="KW-1185">Reference proteome</keyword>
<feature type="compositionally biased region" description="Low complexity" evidence="9">
    <location>
        <begin position="543"/>
        <end position="552"/>
    </location>
</feature>
<dbReference type="InterPro" id="IPR038664">
    <property type="entry name" value="Gar1/Naf1_Cbf5-bd_sf"/>
</dbReference>
<feature type="compositionally biased region" description="Low complexity" evidence="9">
    <location>
        <begin position="565"/>
        <end position="575"/>
    </location>
</feature>
<dbReference type="EMBL" id="JARVKF010000385">
    <property type="protein sequence ID" value="KAK9418405.1"/>
    <property type="molecule type" value="Genomic_DNA"/>
</dbReference>
<evidence type="ECO:0000256" key="6">
    <source>
        <dbReference type="ARBA" id="ARBA00022553"/>
    </source>
</evidence>
<dbReference type="InterPro" id="IPR007504">
    <property type="entry name" value="H/ACA_rnp_Gar1/Naf1"/>
</dbReference>
<evidence type="ECO:0000256" key="3">
    <source>
        <dbReference type="ARBA" id="ARBA00021438"/>
    </source>
</evidence>
<dbReference type="Gene3D" id="2.40.10.230">
    <property type="entry name" value="Probable tRNA pseudouridine synthase domain"/>
    <property type="match status" value="1"/>
</dbReference>
<feature type="compositionally biased region" description="Basic and acidic residues" evidence="9">
    <location>
        <begin position="360"/>
        <end position="369"/>
    </location>
</feature>
<feature type="region of interest" description="Disordered" evidence="9">
    <location>
        <begin position="338"/>
        <end position="593"/>
    </location>
</feature>
<feature type="compositionally biased region" description="Low complexity" evidence="9">
    <location>
        <begin position="155"/>
        <end position="166"/>
    </location>
</feature>
<comment type="similarity">
    <text evidence="2">Belongs to the NAF1 family.</text>
</comment>
<keyword evidence="7" id="KW-0694">RNA-binding</keyword>
<feature type="compositionally biased region" description="Low complexity" evidence="9">
    <location>
        <begin position="21"/>
        <end position="35"/>
    </location>
</feature>
<dbReference type="PANTHER" id="PTHR31633:SF1">
    <property type="entry name" value="H_ACA RIBONUCLEOPROTEIN COMPLEX NON-CORE SUBUNIT NAF1"/>
    <property type="match status" value="1"/>
</dbReference>
<feature type="compositionally biased region" description="Polar residues" evidence="9">
    <location>
        <begin position="120"/>
        <end position="138"/>
    </location>
</feature>
<reference evidence="10 11" key="1">
    <citation type="journal article" date="2024" name="J. Plant Pathol.">
        <title>Sequence and assembly of the genome of Seiridium unicorne, isolate CBS 538.82, causal agent of cypress canker disease.</title>
        <authorList>
            <person name="Scali E."/>
            <person name="Rocca G.D."/>
            <person name="Danti R."/>
            <person name="Garbelotto M."/>
            <person name="Barberini S."/>
            <person name="Baroncelli R."/>
            <person name="Emiliani G."/>
        </authorList>
    </citation>
    <scope>NUCLEOTIDE SEQUENCE [LARGE SCALE GENOMIC DNA]</scope>
    <source>
        <strain evidence="10 11">BM-138-508</strain>
    </source>
</reference>
<dbReference type="Pfam" id="PF04410">
    <property type="entry name" value="Gar1"/>
    <property type="match status" value="1"/>
</dbReference>
<proteinExistence type="inferred from homology"/>